<dbReference type="InterPro" id="IPR013766">
    <property type="entry name" value="Thioredoxin_domain"/>
</dbReference>
<dbReference type="GO" id="GO:0030313">
    <property type="term" value="C:cell envelope"/>
    <property type="evidence" value="ECO:0007669"/>
    <property type="project" value="UniProtKB-SubCell"/>
</dbReference>
<protein>
    <submittedName>
        <fullName evidence="6">TlpA family protein disulfide reductase</fullName>
    </submittedName>
</protein>
<keyword evidence="3" id="KW-1015">Disulfide bond</keyword>
<dbReference type="KEGG" id="orp:MOP44_23255"/>
<evidence type="ECO:0000313" key="7">
    <source>
        <dbReference type="Proteomes" id="UP001059380"/>
    </source>
</evidence>
<evidence type="ECO:0000256" key="4">
    <source>
        <dbReference type="ARBA" id="ARBA00023284"/>
    </source>
</evidence>
<keyword evidence="2" id="KW-0201">Cytochrome c-type biogenesis</keyword>
<gene>
    <name evidence="6" type="ORF">MOP44_23255</name>
</gene>
<dbReference type="PROSITE" id="PS51257">
    <property type="entry name" value="PROKAR_LIPOPROTEIN"/>
    <property type="match status" value="1"/>
</dbReference>
<dbReference type="Proteomes" id="UP001059380">
    <property type="component" value="Chromosome"/>
</dbReference>
<dbReference type="EMBL" id="CP093313">
    <property type="protein sequence ID" value="UWZ83471.1"/>
    <property type="molecule type" value="Genomic_DNA"/>
</dbReference>
<sequence length="167" mass="18885">MNSRGFLMYRLTLIALLSFALLSGCNRGARPAQVGKKAPDFTVSDGTSTIRLSSYRGKVVLLNFWASWCGPCVQETPGLQQLHHDRPDIEIVGVSVDTDANAYQRFLKRFRVDTPNVMDPEQKAAKLYHTDGWPETYIIDRNGVIRRKVIGDPDWGNPEMRAYLKNL</sequence>
<dbReference type="AlphaFoldDB" id="A0A9J7BLE8"/>
<dbReference type="InterPro" id="IPR050553">
    <property type="entry name" value="Thioredoxin_ResA/DsbE_sf"/>
</dbReference>
<evidence type="ECO:0000259" key="5">
    <source>
        <dbReference type="PROSITE" id="PS51352"/>
    </source>
</evidence>
<accession>A0A9J7BLE8</accession>
<dbReference type="InterPro" id="IPR036249">
    <property type="entry name" value="Thioredoxin-like_sf"/>
</dbReference>
<dbReference type="CDD" id="cd02966">
    <property type="entry name" value="TlpA_like_family"/>
    <property type="match status" value="1"/>
</dbReference>
<dbReference type="PROSITE" id="PS51352">
    <property type="entry name" value="THIOREDOXIN_2"/>
    <property type="match status" value="1"/>
</dbReference>
<evidence type="ECO:0000256" key="3">
    <source>
        <dbReference type="ARBA" id="ARBA00023157"/>
    </source>
</evidence>
<dbReference type="PANTHER" id="PTHR42852:SF6">
    <property type="entry name" value="THIOL:DISULFIDE INTERCHANGE PROTEIN DSBE"/>
    <property type="match status" value="1"/>
</dbReference>
<organism evidence="6 7">
    <name type="scientific">Occallatibacter riparius</name>
    <dbReference type="NCBI Taxonomy" id="1002689"/>
    <lineage>
        <taxon>Bacteria</taxon>
        <taxon>Pseudomonadati</taxon>
        <taxon>Acidobacteriota</taxon>
        <taxon>Terriglobia</taxon>
        <taxon>Terriglobales</taxon>
        <taxon>Acidobacteriaceae</taxon>
        <taxon>Occallatibacter</taxon>
    </lineage>
</organism>
<dbReference type="GO" id="GO:0016209">
    <property type="term" value="F:antioxidant activity"/>
    <property type="evidence" value="ECO:0007669"/>
    <property type="project" value="InterPro"/>
</dbReference>
<name>A0A9J7BLE8_9BACT</name>
<proteinExistence type="predicted"/>
<dbReference type="Gene3D" id="3.40.30.10">
    <property type="entry name" value="Glutaredoxin"/>
    <property type="match status" value="1"/>
</dbReference>
<keyword evidence="7" id="KW-1185">Reference proteome</keyword>
<dbReference type="InterPro" id="IPR017937">
    <property type="entry name" value="Thioredoxin_CS"/>
</dbReference>
<evidence type="ECO:0000256" key="1">
    <source>
        <dbReference type="ARBA" id="ARBA00004196"/>
    </source>
</evidence>
<dbReference type="GO" id="GO:0017004">
    <property type="term" value="P:cytochrome complex assembly"/>
    <property type="evidence" value="ECO:0007669"/>
    <property type="project" value="UniProtKB-KW"/>
</dbReference>
<comment type="subcellular location">
    <subcellularLocation>
        <location evidence="1">Cell envelope</location>
    </subcellularLocation>
</comment>
<reference evidence="6" key="1">
    <citation type="submission" date="2021-04" db="EMBL/GenBank/DDBJ databases">
        <title>Phylogenetic analysis of Acidobacteriaceae.</title>
        <authorList>
            <person name="Qiu L."/>
            <person name="Zhang Q."/>
        </authorList>
    </citation>
    <scope>NUCLEOTIDE SEQUENCE</scope>
    <source>
        <strain evidence="6">DSM 25168</strain>
    </source>
</reference>
<dbReference type="RefSeq" id="WP_260792806.1">
    <property type="nucleotide sequence ID" value="NZ_CP093313.1"/>
</dbReference>
<evidence type="ECO:0000256" key="2">
    <source>
        <dbReference type="ARBA" id="ARBA00022748"/>
    </source>
</evidence>
<evidence type="ECO:0000313" key="6">
    <source>
        <dbReference type="EMBL" id="UWZ83471.1"/>
    </source>
</evidence>
<feature type="domain" description="Thioredoxin" evidence="5">
    <location>
        <begin position="32"/>
        <end position="167"/>
    </location>
</feature>
<dbReference type="SUPFAM" id="SSF52833">
    <property type="entry name" value="Thioredoxin-like"/>
    <property type="match status" value="1"/>
</dbReference>
<dbReference type="Pfam" id="PF00578">
    <property type="entry name" value="AhpC-TSA"/>
    <property type="match status" value="1"/>
</dbReference>
<keyword evidence="4" id="KW-0676">Redox-active center</keyword>
<dbReference type="PANTHER" id="PTHR42852">
    <property type="entry name" value="THIOL:DISULFIDE INTERCHANGE PROTEIN DSBE"/>
    <property type="match status" value="1"/>
</dbReference>
<dbReference type="PROSITE" id="PS00194">
    <property type="entry name" value="THIOREDOXIN_1"/>
    <property type="match status" value="1"/>
</dbReference>
<dbReference type="GO" id="GO:0016491">
    <property type="term" value="F:oxidoreductase activity"/>
    <property type="evidence" value="ECO:0007669"/>
    <property type="project" value="InterPro"/>
</dbReference>
<dbReference type="InterPro" id="IPR000866">
    <property type="entry name" value="AhpC/TSA"/>
</dbReference>